<protein>
    <submittedName>
        <fullName evidence="1">Uncharacterized protein</fullName>
    </submittedName>
</protein>
<keyword evidence="2" id="KW-1185">Reference proteome</keyword>
<sequence>MKIKAPPKIEKMFSRQSFCSSRNTSKLRISLVKSAAFPLAILPIRTCEIGDTNGLANFST</sequence>
<gene>
    <name evidence="1" type="ORF">GIB67_031731</name>
</gene>
<dbReference type="AlphaFoldDB" id="A0A7J7NKJ0"/>
<organism evidence="1 2">
    <name type="scientific">Kingdonia uniflora</name>
    <dbReference type="NCBI Taxonomy" id="39325"/>
    <lineage>
        <taxon>Eukaryota</taxon>
        <taxon>Viridiplantae</taxon>
        <taxon>Streptophyta</taxon>
        <taxon>Embryophyta</taxon>
        <taxon>Tracheophyta</taxon>
        <taxon>Spermatophyta</taxon>
        <taxon>Magnoliopsida</taxon>
        <taxon>Ranunculales</taxon>
        <taxon>Circaeasteraceae</taxon>
        <taxon>Kingdonia</taxon>
    </lineage>
</organism>
<dbReference type="Proteomes" id="UP000541444">
    <property type="component" value="Unassembled WGS sequence"/>
</dbReference>
<reference evidence="1 2" key="1">
    <citation type="journal article" date="2020" name="IScience">
        <title>Genome Sequencing of the Endangered Kingdonia uniflora (Circaeasteraceae, Ranunculales) Reveals Potential Mechanisms of Evolutionary Specialization.</title>
        <authorList>
            <person name="Sun Y."/>
            <person name="Deng T."/>
            <person name="Zhang A."/>
            <person name="Moore M.J."/>
            <person name="Landis J.B."/>
            <person name="Lin N."/>
            <person name="Zhang H."/>
            <person name="Zhang X."/>
            <person name="Huang J."/>
            <person name="Zhang X."/>
            <person name="Sun H."/>
            <person name="Wang H."/>
        </authorList>
    </citation>
    <scope>NUCLEOTIDE SEQUENCE [LARGE SCALE GENOMIC DNA]</scope>
    <source>
        <strain evidence="1">TB1705</strain>
        <tissue evidence="1">Leaf</tissue>
    </source>
</reference>
<proteinExistence type="predicted"/>
<dbReference type="EMBL" id="JACGCM010000724">
    <property type="protein sequence ID" value="KAF6167530.1"/>
    <property type="molecule type" value="Genomic_DNA"/>
</dbReference>
<name>A0A7J7NKJ0_9MAGN</name>
<evidence type="ECO:0000313" key="2">
    <source>
        <dbReference type="Proteomes" id="UP000541444"/>
    </source>
</evidence>
<accession>A0A7J7NKJ0</accession>
<comment type="caution">
    <text evidence="1">The sequence shown here is derived from an EMBL/GenBank/DDBJ whole genome shotgun (WGS) entry which is preliminary data.</text>
</comment>
<evidence type="ECO:0000313" key="1">
    <source>
        <dbReference type="EMBL" id="KAF6167530.1"/>
    </source>
</evidence>